<keyword evidence="4" id="KW-1185">Reference proteome</keyword>
<dbReference type="RefSeq" id="WP_187069551.1">
    <property type="nucleotide sequence ID" value="NZ_JACRYL010000001.1"/>
</dbReference>
<keyword evidence="2" id="KW-0812">Transmembrane</keyword>
<dbReference type="InterPro" id="IPR036249">
    <property type="entry name" value="Thioredoxin-like_sf"/>
</dbReference>
<gene>
    <name evidence="3" type="ORF">H7U22_01400</name>
</gene>
<evidence type="ECO:0000256" key="2">
    <source>
        <dbReference type="SAM" id="Phobius"/>
    </source>
</evidence>
<keyword evidence="2" id="KW-0472">Membrane</keyword>
<evidence type="ECO:0000256" key="1">
    <source>
        <dbReference type="ARBA" id="ARBA00010996"/>
    </source>
</evidence>
<comment type="caution">
    <text evidence="3">The sequence shown here is derived from an EMBL/GenBank/DDBJ whole genome shotgun (WGS) entry which is preliminary data.</text>
</comment>
<dbReference type="Pfam" id="PF02630">
    <property type="entry name" value="SCO1-SenC"/>
    <property type="match status" value="1"/>
</dbReference>
<keyword evidence="2" id="KW-1133">Transmembrane helix</keyword>
<dbReference type="Gene3D" id="3.40.30.10">
    <property type="entry name" value="Glutaredoxin"/>
    <property type="match status" value="1"/>
</dbReference>
<comment type="similarity">
    <text evidence="1">Belongs to the SCO1/2 family.</text>
</comment>
<dbReference type="Proteomes" id="UP000652755">
    <property type="component" value="Unassembled WGS sequence"/>
</dbReference>
<name>A0ABR7KLX3_9SPHI</name>
<protein>
    <submittedName>
        <fullName evidence="3">SCO family protein</fullName>
    </submittedName>
</protein>
<dbReference type="InterPro" id="IPR003782">
    <property type="entry name" value="SCO1/SenC"/>
</dbReference>
<reference evidence="3 4" key="1">
    <citation type="submission" date="2020-08" db="EMBL/GenBank/DDBJ databases">
        <authorList>
            <person name="Sun Q."/>
            <person name="Inoue M."/>
        </authorList>
    </citation>
    <scope>NUCLEOTIDE SEQUENCE [LARGE SCALE GENOMIC DNA]</scope>
    <source>
        <strain evidence="3 4">CCM 8938</strain>
    </source>
</reference>
<evidence type="ECO:0000313" key="4">
    <source>
        <dbReference type="Proteomes" id="UP000652755"/>
    </source>
</evidence>
<proteinExistence type="inferred from homology"/>
<feature type="transmembrane region" description="Helical" evidence="2">
    <location>
        <begin position="6"/>
        <end position="27"/>
    </location>
</feature>
<dbReference type="SUPFAM" id="SSF52833">
    <property type="entry name" value="Thioredoxin-like"/>
    <property type="match status" value="1"/>
</dbReference>
<accession>A0ABR7KLX3</accession>
<evidence type="ECO:0000313" key="3">
    <source>
        <dbReference type="EMBL" id="MBC6109066.1"/>
    </source>
</evidence>
<organism evidence="3 4">
    <name type="scientific">Pedobacter fastidiosus</name>
    <dbReference type="NCBI Taxonomy" id="2765361"/>
    <lineage>
        <taxon>Bacteria</taxon>
        <taxon>Pseudomonadati</taxon>
        <taxon>Bacteroidota</taxon>
        <taxon>Sphingobacteriia</taxon>
        <taxon>Sphingobacteriales</taxon>
        <taxon>Sphingobacteriaceae</taxon>
        <taxon>Pedobacter</taxon>
    </lineage>
</organism>
<dbReference type="EMBL" id="JACRYL010000001">
    <property type="protein sequence ID" value="MBC6109066.1"/>
    <property type="molecule type" value="Genomic_DNA"/>
</dbReference>
<sequence length="231" mass="26144">MKSFSISKTLILVGILAVPGFLFFYLLPHFAKNRYKSLPIYGEKKVASTFHSVKGKKIPDTIYHVVPNFSLVNQDNDSVSWKSLENKIVILNLFYTASPIKEVAKSVKALVDEYQKNGLIKFVSISVDPTDTNKLSLYAKSMKAKTGKWDLLAGDTTKIYPFIRKGLMLDVIHSEETNGSKFIYSNQMILLDNQHRIRGYYEATNADAQSKLTDEIKVLVAEDLRNIKDGR</sequence>